<evidence type="ECO:0008006" key="3">
    <source>
        <dbReference type="Google" id="ProtNLM"/>
    </source>
</evidence>
<protein>
    <recommendedName>
        <fullName evidence="3">CpXC domain-containing protein</fullName>
    </recommendedName>
</protein>
<organism evidence="1 2">
    <name type="scientific">Daphnia magna</name>
    <dbReference type="NCBI Taxonomy" id="35525"/>
    <lineage>
        <taxon>Eukaryota</taxon>
        <taxon>Metazoa</taxon>
        <taxon>Ecdysozoa</taxon>
        <taxon>Arthropoda</taxon>
        <taxon>Crustacea</taxon>
        <taxon>Branchiopoda</taxon>
        <taxon>Diplostraca</taxon>
        <taxon>Cladocera</taxon>
        <taxon>Anomopoda</taxon>
        <taxon>Daphniidae</taxon>
        <taxon>Daphnia</taxon>
    </lineage>
</organism>
<accession>A0ABQ9ZHP3</accession>
<evidence type="ECO:0000313" key="2">
    <source>
        <dbReference type="Proteomes" id="UP001234178"/>
    </source>
</evidence>
<reference evidence="1 2" key="1">
    <citation type="journal article" date="2023" name="Nucleic Acids Res.">
        <title>The hologenome of Daphnia magna reveals possible DNA methylation and microbiome-mediated evolution of the host genome.</title>
        <authorList>
            <person name="Chaturvedi A."/>
            <person name="Li X."/>
            <person name="Dhandapani V."/>
            <person name="Marshall H."/>
            <person name="Kissane S."/>
            <person name="Cuenca-Cambronero M."/>
            <person name="Asole G."/>
            <person name="Calvet F."/>
            <person name="Ruiz-Romero M."/>
            <person name="Marangio P."/>
            <person name="Guigo R."/>
            <person name="Rago D."/>
            <person name="Mirbahai L."/>
            <person name="Eastwood N."/>
            <person name="Colbourne J.K."/>
            <person name="Zhou J."/>
            <person name="Mallon E."/>
            <person name="Orsini L."/>
        </authorList>
    </citation>
    <scope>NUCLEOTIDE SEQUENCE [LARGE SCALE GENOMIC DNA]</scope>
    <source>
        <strain evidence="1">LRV0_1</strain>
    </source>
</reference>
<dbReference type="EMBL" id="JAOYFB010000003">
    <property type="protein sequence ID" value="KAK4012440.1"/>
    <property type="molecule type" value="Genomic_DNA"/>
</dbReference>
<comment type="caution">
    <text evidence="1">The sequence shown here is derived from an EMBL/GenBank/DDBJ whole genome shotgun (WGS) entry which is preliminary data.</text>
</comment>
<evidence type="ECO:0000313" key="1">
    <source>
        <dbReference type="EMBL" id="KAK4012440.1"/>
    </source>
</evidence>
<name>A0ABQ9ZHP3_9CRUS</name>
<sequence length="103" mass="11778">MSVLFEKCLTCGASIELSILEKHVTNWAGKFVIILSPTGETRVLETVFKFTCASCQPNSYVVQETTPFFLTRNENDKLQLNFDRENNDLKARDSMKFMGNQTF</sequence>
<proteinExistence type="predicted"/>
<dbReference type="Proteomes" id="UP001234178">
    <property type="component" value="Unassembled WGS sequence"/>
</dbReference>
<keyword evidence="2" id="KW-1185">Reference proteome</keyword>
<gene>
    <name evidence="1" type="ORF">OUZ56_021539</name>
</gene>